<accession>A0A5C6FG07</accession>
<dbReference type="Gene3D" id="3.40.50.150">
    <property type="entry name" value="Vaccinia Virus protein VP39"/>
    <property type="match status" value="1"/>
</dbReference>
<proteinExistence type="predicted"/>
<comment type="caution">
    <text evidence="1">The sequence shown here is derived from an EMBL/GenBank/DDBJ whole genome shotgun (WGS) entry which is preliminary data.</text>
</comment>
<name>A0A5C6FG07_9BACT</name>
<organism evidence="1 2">
    <name type="scientific">Rubripirellula tenax</name>
    <dbReference type="NCBI Taxonomy" id="2528015"/>
    <lineage>
        <taxon>Bacteria</taxon>
        <taxon>Pseudomonadati</taxon>
        <taxon>Planctomycetota</taxon>
        <taxon>Planctomycetia</taxon>
        <taxon>Pirellulales</taxon>
        <taxon>Pirellulaceae</taxon>
        <taxon>Rubripirellula</taxon>
    </lineage>
</organism>
<dbReference type="EMBL" id="SJPW01000001">
    <property type="protein sequence ID" value="TWU59745.1"/>
    <property type="molecule type" value="Genomic_DNA"/>
</dbReference>
<dbReference type="InterPro" id="IPR006901">
    <property type="entry name" value="TrmK"/>
</dbReference>
<keyword evidence="1" id="KW-0808">Transferase</keyword>
<evidence type="ECO:0000313" key="2">
    <source>
        <dbReference type="Proteomes" id="UP000318288"/>
    </source>
</evidence>
<dbReference type="Pfam" id="PF04816">
    <property type="entry name" value="TrmK"/>
    <property type="match status" value="1"/>
</dbReference>
<dbReference type="GO" id="GO:0032259">
    <property type="term" value="P:methylation"/>
    <property type="evidence" value="ECO:0007669"/>
    <property type="project" value="UniProtKB-KW"/>
</dbReference>
<evidence type="ECO:0000313" key="1">
    <source>
        <dbReference type="EMBL" id="TWU59745.1"/>
    </source>
</evidence>
<dbReference type="AlphaFoldDB" id="A0A5C6FG07"/>
<dbReference type="InterPro" id="IPR029063">
    <property type="entry name" value="SAM-dependent_MTases_sf"/>
</dbReference>
<reference evidence="1 2" key="1">
    <citation type="submission" date="2019-02" db="EMBL/GenBank/DDBJ databases">
        <title>Deep-cultivation of Planctomycetes and their phenomic and genomic characterization uncovers novel biology.</title>
        <authorList>
            <person name="Wiegand S."/>
            <person name="Jogler M."/>
            <person name="Boedeker C."/>
            <person name="Pinto D."/>
            <person name="Vollmers J."/>
            <person name="Rivas-Marin E."/>
            <person name="Kohn T."/>
            <person name="Peeters S.H."/>
            <person name="Heuer A."/>
            <person name="Rast P."/>
            <person name="Oberbeckmann S."/>
            <person name="Bunk B."/>
            <person name="Jeske O."/>
            <person name="Meyerdierks A."/>
            <person name="Storesund J.E."/>
            <person name="Kallscheuer N."/>
            <person name="Luecker S."/>
            <person name="Lage O.M."/>
            <person name="Pohl T."/>
            <person name="Merkel B.J."/>
            <person name="Hornburger P."/>
            <person name="Mueller R.-W."/>
            <person name="Bruemmer F."/>
            <person name="Labrenz M."/>
            <person name="Spormann A.M."/>
            <person name="Op Den Camp H."/>
            <person name="Overmann J."/>
            <person name="Amann R."/>
            <person name="Jetten M.S.M."/>
            <person name="Mascher T."/>
            <person name="Medema M.H."/>
            <person name="Devos D.P."/>
            <person name="Kaster A.-K."/>
            <person name="Ovreas L."/>
            <person name="Rohde M."/>
            <person name="Galperin M.Y."/>
            <person name="Jogler C."/>
        </authorList>
    </citation>
    <scope>NUCLEOTIDE SEQUENCE [LARGE SCALE GENOMIC DNA]</scope>
    <source>
        <strain evidence="1 2">Poly51</strain>
    </source>
</reference>
<dbReference type="EC" id="2.1.1.217" evidence="1"/>
<keyword evidence="1" id="KW-0489">Methyltransferase</keyword>
<sequence>MTETLPRLDQRLKAVASQIRCRVHADIGSDHAHLIRAMLAAGRIEYGIAIENKRQPFLNSQTTLAGCEAEVRFADGLDGLQSGEADGLSICGMGGRSVVGILSAHPDRVPPLVVIQPNRDVDRVRQWGIESGYHLVDETIAVGHWPYEILRFERADIDRDPAYDGLDREAALMFGPHMIRRWRTDFVERLKAELAYLEALDQLTDVAAKRRDVIERLLA</sequence>
<dbReference type="PANTHER" id="PTHR38451">
    <property type="entry name" value="TRNA (ADENINE(22)-N(1))-METHYLTRANSFERASE"/>
    <property type="match status" value="1"/>
</dbReference>
<keyword evidence="2" id="KW-1185">Reference proteome</keyword>
<protein>
    <submittedName>
        <fullName evidence="1">tRNA (Adenine(22)-N(1))-methyltransferase</fullName>
        <ecNumber evidence="1">2.1.1.217</ecNumber>
    </submittedName>
</protein>
<dbReference type="PANTHER" id="PTHR38451:SF1">
    <property type="entry name" value="TRNA (ADENINE(22)-N(1))-METHYLTRANSFERASE"/>
    <property type="match status" value="1"/>
</dbReference>
<dbReference type="GO" id="GO:0160105">
    <property type="term" value="F:tRNA (adenine(22)-N1)-methyltransferase activity"/>
    <property type="evidence" value="ECO:0007669"/>
    <property type="project" value="UniProtKB-EC"/>
</dbReference>
<dbReference type="RefSeq" id="WP_246114175.1">
    <property type="nucleotide sequence ID" value="NZ_SJPW01000001.1"/>
</dbReference>
<gene>
    <name evidence="1" type="primary">trmK</name>
    <name evidence="1" type="ORF">Poly51_00170</name>
</gene>
<dbReference type="Proteomes" id="UP000318288">
    <property type="component" value="Unassembled WGS sequence"/>
</dbReference>